<proteinExistence type="predicted"/>
<dbReference type="AlphaFoldDB" id="A0A918LXP4"/>
<dbReference type="Proteomes" id="UP000619486">
    <property type="component" value="Unassembled WGS sequence"/>
</dbReference>
<sequence length="146" mass="15559">MIKMTFTVRPDQGEPSEFDLGDITCEGESGSVGSAGHVPDQGMMIYLSIPLLLDSIRPLFTGEKKAVSFVGTDTSFRLDFTRDRKGVVAVSAKGAVLGKCTPEELADAVLRATGELEERSLSALPAAGGARRDLASSMERFRASMT</sequence>
<evidence type="ECO:0000313" key="1">
    <source>
        <dbReference type="EMBL" id="GGT65581.1"/>
    </source>
</evidence>
<gene>
    <name evidence="1" type="ORF">GCM10014713_68120</name>
</gene>
<reference evidence="1" key="2">
    <citation type="submission" date="2020-09" db="EMBL/GenBank/DDBJ databases">
        <authorList>
            <person name="Sun Q."/>
            <person name="Ohkuma M."/>
        </authorList>
    </citation>
    <scope>NUCLEOTIDE SEQUENCE</scope>
    <source>
        <strain evidence="1">JCM 3172</strain>
    </source>
</reference>
<keyword evidence="2" id="KW-1185">Reference proteome</keyword>
<protein>
    <submittedName>
        <fullName evidence="1">Uncharacterized protein</fullName>
    </submittedName>
</protein>
<name>A0A918LXP4_9ACTN</name>
<accession>A0A918LXP4</accession>
<comment type="caution">
    <text evidence="1">The sequence shown here is derived from an EMBL/GenBank/DDBJ whole genome shotgun (WGS) entry which is preliminary data.</text>
</comment>
<dbReference type="EMBL" id="BMQQ01000052">
    <property type="protein sequence ID" value="GGT65581.1"/>
    <property type="molecule type" value="Genomic_DNA"/>
</dbReference>
<reference evidence="1" key="1">
    <citation type="journal article" date="2014" name="Int. J. Syst. Evol. Microbiol.">
        <title>Complete genome sequence of Corynebacterium casei LMG S-19264T (=DSM 44701T), isolated from a smear-ripened cheese.</title>
        <authorList>
            <consortium name="US DOE Joint Genome Institute (JGI-PGF)"/>
            <person name="Walter F."/>
            <person name="Albersmeier A."/>
            <person name="Kalinowski J."/>
            <person name="Ruckert C."/>
        </authorList>
    </citation>
    <scope>NUCLEOTIDE SEQUENCE</scope>
    <source>
        <strain evidence="1">JCM 3172</strain>
    </source>
</reference>
<organism evidence="1 2">
    <name type="scientific">Streptomyces purpureus</name>
    <dbReference type="NCBI Taxonomy" id="1951"/>
    <lineage>
        <taxon>Bacteria</taxon>
        <taxon>Bacillati</taxon>
        <taxon>Actinomycetota</taxon>
        <taxon>Actinomycetes</taxon>
        <taxon>Kitasatosporales</taxon>
        <taxon>Streptomycetaceae</taxon>
        <taxon>Streptomyces</taxon>
    </lineage>
</organism>
<evidence type="ECO:0000313" key="2">
    <source>
        <dbReference type="Proteomes" id="UP000619486"/>
    </source>
</evidence>
<dbReference type="RefSeq" id="WP_019889620.1">
    <property type="nucleotide sequence ID" value="NZ_BMQQ01000052.1"/>
</dbReference>